<name>A0AAV0AQ93_PHAPC</name>
<protein>
    <submittedName>
        <fullName evidence="1">Uncharacterized protein</fullName>
    </submittedName>
</protein>
<keyword evidence="2" id="KW-1185">Reference proteome</keyword>
<dbReference type="EMBL" id="CALTRL010001167">
    <property type="protein sequence ID" value="CAH7671295.1"/>
    <property type="molecule type" value="Genomic_DNA"/>
</dbReference>
<sequence>MVELLVWLAYPILHNPELRLASYNAFRTGAEKGDHNNKEVGQWIVEKGFDWACNAKLVVVFMMLVVEVEVEVHGFFKVKVGIAMVQSVVTSLDSSPIYGGADCDIWRGRAVRSQRLHWSEIPAKDGENGTGEAK</sequence>
<reference evidence="1" key="1">
    <citation type="submission" date="2022-06" db="EMBL/GenBank/DDBJ databases">
        <authorList>
            <consortium name="SYNGENTA / RWTH Aachen University"/>
        </authorList>
    </citation>
    <scope>NUCLEOTIDE SEQUENCE</scope>
</reference>
<comment type="caution">
    <text evidence="1">The sequence shown here is derived from an EMBL/GenBank/DDBJ whole genome shotgun (WGS) entry which is preliminary data.</text>
</comment>
<dbReference type="AlphaFoldDB" id="A0AAV0AQ93"/>
<evidence type="ECO:0000313" key="2">
    <source>
        <dbReference type="Proteomes" id="UP001153365"/>
    </source>
</evidence>
<proteinExistence type="predicted"/>
<gene>
    <name evidence="1" type="ORF">PPACK8108_LOCUS6064</name>
</gene>
<accession>A0AAV0AQ93</accession>
<evidence type="ECO:0000313" key="1">
    <source>
        <dbReference type="EMBL" id="CAH7671295.1"/>
    </source>
</evidence>
<dbReference type="Proteomes" id="UP001153365">
    <property type="component" value="Unassembled WGS sequence"/>
</dbReference>
<organism evidence="1 2">
    <name type="scientific">Phakopsora pachyrhizi</name>
    <name type="common">Asian soybean rust disease fungus</name>
    <dbReference type="NCBI Taxonomy" id="170000"/>
    <lineage>
        <taxon>Eukaryota</taxon>
        <taxon>Fungi</taxon>
        <taxon>Dikarya</taxon>
        <taxon>Basidiomycota</taxon>
        <taxon>Pucciniomycotina</taxon>
        <taxon>Pucciniomycetes</taxon>
        <taxon>Pucciniales</taxon>
        <taxon>Phakopsoraceae</taxon>
        <taxon>Phakopsora</taxon>
    </lineage>
</organism>